<dbReference type="PANTHER" id="PTHR43393">
    <property type="entry name" value="CYTOKININ RIBOSIDE 5'-MONOPHOSPHATE PHOSPHORIBOHYDROLASE"/>
    <property type="match status" value="1"/>
</dbReference>
<dbReference type="InterPro" id="IPR031100">
    <property type="entry name" value="LOG_fam"/>
</dbReference>
<evidence type="ECO:0000313" key="6">
    <source>
        <dbReference type="Proteomes" id="UP000323708"/>
    </source>
</evidence>
<dbReference type="EC" id="3.2.2.4" evidence="2"/>
<proteinExistence type="predicted"/>
<feature type="region of interest" description="Disordered" evidence="4">
    <location>
        <begin position="1"/>
        <end position="24"/>
    </location>
</feature>
<dbReference type="RefSeq" id="WP_149609495.1">
    <property type="nucleotide sequence ID" value="NZ_VTUX01000001.1"/>
</dbReference>
<comment type="caution">
    <text evidence="5">The sequence shown here is derived from an EMBL/GenBank/DDBJ whole genome shotgun (WGS) entry which is preliminary data.</text>
</comment>
<evidence type="ECO:0000256" key="2">
    <source>
        <dbReference type="ARBA" id="ARBA00011985"/>
    </source>
</evidence>
<organism evidence="5 6">
    <name type="scientific">Pseudohalioglobus sediminis</name>
    <dbReference type="NCBI Taxonomy" id="2606449"/>
    <lineage>
        <taxon>Bacteria</taxon>
        <taxon>Pseudomonadati</taxon>
        <taxon>Pseudomonadota</taxon>
        <taxon>Gammaproteobacteria</taxon>
        <taxon>Cellvibrionales</taxon>
        <taxon>Halieaceae</taxon>
        <taxon>Pseudohalioglobus</taxon>
    </lineage>
</organism>
<dbReference type="PANTHER" id="PTHR43393:SF3">
    <property type="entry name" value="LYSINE DECARBOXYLASE-LIKE PROTEIN"/>
    <property type="match status" value="1"/>
</dbReference>
<dbReference type="SUPFAM" id="SSF102405">
    <property type="entry name" value="MCP/YpsA-like"/>
    <property type="match status" value="1"/>
</dbReference>
<evidence type="ECO:0000313" key="5">
    <source>
        <dbReference type="EMBL" id="KAA1194026.1"/>
    </source>
</evidence>
<sequence length="320" mass="35846">MDDATSRDQIPEPAHPLDRKSRLPGEKHEEMAADFHEAHRIDRILESSAYIPATEDVAFLQGSDARGVRLQLDYLKPELTMRELGIENTIVVFGGTRISELGESEKSVKRLRAQLDKQPDDVTLQRKLAVAERVLEKSHFYEVARDFSSLVAASGGGPSDHRLVVMTGGGPGIMEAANRGASEAGAQTVGLNITLPREQFPNPYLTPELCFQFNYFALRKMHFMLRARALVAFPGGYGTLDELFETLTLIQTRKIEPLPVVLVGESFWRRLVDIDFLADEGVIDDEDRDLFWYADTAEDIWEGLKLWYRKAGKALAPGVD</sequence>
<dbReference type="AlphaFoldDB" id="A0A5B0X405"/>
<dbReference type="Proteomes" id="UP000323708">
    <property type="component" value="Unassembled WGS sequence"/>
</dbReference>
<protein>
    <recommendedName>
        <fullName evidence="3">AMP nucleosidase</fullName>
        <ecNumber evidence="2">3.2.2.4</ecNumber>
    </recommendedName>
    <alternativeName>
        <fullName evidence="3">AMP nucleosidase</fullName>
    </alternativeName>
</protein>
<reference evidence="5 6" key="1">
    <citation type="submission" date="2019-09" db="EMBL/GenBank/DDBJ databases">
        <authorList>
            <person name="Chen X.-Y."/>
        </authorList>
    </citation>
    <scope>NUCLEOTIDE SEQUENCE [LARGE SCALE GENOMIC DNA]</scope>
    <source>
        <strain evidence="5 6">NY5</strain>
    </source>
</reference>
<dbReference type="Gene3D" id="3.40.50.450">
    <property type="match status" value="1"/>
</dbReference>
<evidence type="ECO:0000256" key="1">
    <source>
        <dbReference type="ARBA" id="ARBA00000274"/>
    </source>
</evidence>
<name>A0A5B0X405_9GAMM</name>
<dbReference type="GO" id="GO:0008714">
    <property type="term" value="F:AMP nucleosidase activity"/>
    <property type="evidence" value="ECO:0007669"/>
    <property type="project" value="UniProtKB-EC"/>
</dbReference>
<evidence type="ECO:0000256" key="4">
    <source>
        <dbReference type="SAM" id="MobiDB-lite"/>
    </source>
</evidence>
<keyword evidence="6" id="KW-1185">Reference proteome</keyword>
<accession>A0A5B0X405</accession>
<dbReference type="Pfam" id="PF03641">
    <property type="entry name" value="Lysine_decarbox"/>
    <property type="match status" value="1"/>
</dbReference>
<dbReference type="GO" id="GO:0005829">
    <property type="term" value="C:cytosol"/>
    <property type="evidence" value="ECO:0007669"/>
    <property type="project" value="TreeGrafter"/>
</dbReference>
<dbReference type="EMBL" id="VTUX01000001">
    <property type="protein sequence ID" value="KAA1194026.1"/>
    <property type="molecule type" value="Genomic_DNA"/>
</dbReference>
<evidence type="ECO:0000256" key="3">
    <source>
        <dbReference type="ARBA" id="ARBA00031983"/>
    </source>
</evidence>
<dbReference type="InterPro" id="IPR052341">
    <property type="entry name" value="LOG_family_nucleotidases"/>
</dbReference>
<gene>
    <name evidence="5" type="ORF">F0M18_00855</name>
</gene>
<comment type="catalytic activity">
    <reaction evidence="1">
        <text>AMP + H2O = D-ribose 5-phosphate + adenine</text>
        <dbReference type="Rhea" id="RHEA:20129"/>
        <dbReference type="ChEBI" id="CHEBI:15377"/>
        <dbReference type="ChEBI" id="CHEBI:16708"/>
        <dbReference type="ChEBI" id="CHEBI:78346"/>
        <dbReference type="ChEBI" id="CHEBI:456215"/>
        <dbReference type="EC" id="3.2.2.4"/>
    </reaction>
</comment>